<dbReference type="CDD" id="cd01392">
    <property type="entry name" value="HTH_LacI"/>
    <property type="match status" value="1"/>
</dbReference>
<organism evidence="5 6">
    <name type="scientific">Gallibacterium anatis</name>
    <dbReference type="NCBI Taxonomy" id="750"/>
    <lineage>
        <taxon>Bacteria</taxon>
        <taxon>Pseudomonadati</taxon>
        <taxon>Pseudomonadota</taxon>
        <taxon>Gammaproteobacteria</taxon>
        <taxon>Pasteurellales</taxon>
        <taxon>Pasteurellaceae</taxon>
        <taxon>Gallibacterium</taxon>
    </lineage>
</organism>
<accession>A0A0A2XD62</accession>
<dbReference type="GO" id="GO:0000976">
    <property type="term" value="F:transcription cis-regulatory region binding"/>
    <property type="evidence" value="ECO:0007669"/>
    <property type="project" value="TreeGrafter"/>
</dbReference>
<dbReference type="PANTHER" id="PTHR30146">
    <property type="entry name" value="LACI-RELATED TRANSCRIPTIONAL REPRESSOR"/>
    <property type="match status" value="1"/>
</dbReference>
<dbReference type="PANTHER" id="PTHR30146:SF33">
    <property type="entry name" value="TRANSCRIPTIONAL REGULATOR"/>
    <property type="match status" value="1"/>
</dbReference>
<name>A0A0A2XD62_9PAST</name>
<dbReference type="InterPro" id="IPR000843">
    <property type="entry name" value="HTH_LacI"/>
</dbReference>
<dbReference type="InterPro" id="IPR010982">
    <property type="entry name" value="Lambda_DNA-bd_dom_sf"/>
</dbReference>
<dbReference type="Gene3D" id="3.40.50.2300">
    <property type="match status" value="2"/>
</dbReference>
<dbReference type="Pfam" id="PF13377">
    <property type="entry name" value="Peripla_BP_3"/>
    <property type="match status" value="1"/>
</dbReference>
<gene>
    <name evidence="5" type="ORF">JP32_09750</name>
</gene>
<dbReference type="EMBL" id="JPXS01000054">
    <property type="protein sequence ID" value="KGQ30068.1"/>
    <property type="molecule type" value="Genomic_DNA"/>
</dbReference>
<reference evidence="5 6" key="1">
    <citation type="submission" date="2014-08" db="EMBL/GenBank/DDBJ databases">
        <title>Chaperone-usher fimbriae in a diverse selection of Gallibacterium genomes.</title>
        <authorList>
            <person name="Kudirkiene E."/>
            <person name="Bager R.J."/>
            <person name="Johnson T.J."/>
            <person name="Bojesen A.M."/>
        </authorList>
    </citation>
    <scope>NUCLEOTIDE SEQUENCE [LARGE SCALE GENOMIC DNA]</scope>
    <source>
        <strain evidence="5 6">20558/3kl.</strain>
    </source>
</reference>
<dbReference type="PROSITE" id="PS00356">
    <property type="entry name" value="HTH_LACI_1"/>
    <property type="match status" value="1"/>
</dbReference>
<proteinExistence type="predicted"/>
<protein>
    <submittedName>
        <fullName evidence="5">GntR family transcriptional regulator</fullName>
    </submittedName>
</protein>
<feature type="domain" description="HTH lacI-type" evidence="4">
    <location>
        <begin position="16"/>
        <end position="70"/>
    </location>
</feature>
<dbReference type="Pfam" id="PF00356">
    <property type="entry name" value="LacI"/>
    <property type="match status" value="1"/>
</dbReference>
<evidence type="ECO:0000256" key="2">
    <source>
        <dbReference type="ARBA" id="ARBA00023125"/>
    </source>
</evidence>
<sequence>MTEQKSNKPRRSTGKVTLADIAKKVGVGAMTVSRAIHKPDLVSEELRVKIQQTIQEMGYIPNVAARNLASVNSNNIVIVTTSLIATENTLILEGLQRELQTANVQLLFLLTEKDKDWIHEAIQYSPEIIVLLNMEYDDNQSQRLKNLNLPLISIGAHKTDGLGINIGVDISQVIHLLVSHLLQKGKQEIGLLCANQQLSIFQQYMKSWHSACLQYAINPHLVLHGANHASFKTGAQLFNEAFLLWGRIDAFICLSDEMACGALFEAHRRHINIPYETTISSIGGLEVSEVCYPKLTTVAIPYKEMGILAGRTVRRLFNQQIAYKPDSILVRSRLIIRDST</sequence>
<evidence type="ECO:0000313" key="6">
    <source>
        <dbReference type="Proteomes" id="UP000030526"/>
    </source>
</evidence>
<dbReference type="AlphaFoldDB" id="A0A0A2XD62"/>
<dbReference type="SUPFAM" id="SSF53822">
    <property type="entry name" value="Periplasmic binding protein-like I"/>
    <property type="match status" value="1"/>
</dbReference>
<evidence type="ECO:0000256" key="1">
    <source>
        <dbReference type="ARBA" id="ARBA00023015"/>
    </source>
</evidence>
<comment type="caution">
    <text evidence="5">The sequence shown here is derived from an EMBL/GenBank/DDBJ whole genome shotgun (WGS) entry which is preliminary data.</text>
</comment>
<keyword evidence="1" id="KW-0805">Transcription regulation</keyword>
<keyword evidence="3" id="KW-0804">Transcription</keyword>
<dbReference type="PROSITE" id="PS50932">
    <property type="entry name" value="HTH_LACI_2"/>
    <property type="match status" value="1"/>
</dbReference>
<dbReference type="GO" id="GO:0003700">
    <property type="term" value="F:DNA-binding transcription factor activity"/>
    <property type="evidence" value="ECO:0007669"/>
    <property type="project" value="TreeGrafter"/>
</dbReference>
<dbReference type="InterPro" id="IPR046335">
    <property type="entry name" value="LacI/GalR-like_sensor"/>
</dbReference>
<dbReference type="InterPro" id="IPR028082">
    <property type="entry name" value="Peripla_BP_I"/>
</dbReference>
<evidence type="ECO:0000313" key="5">
    <source>
        <dbReference type="EMBL" id="KGQ30068.1"/>
    </source>
</evidence>
<dbReference type="Proteomes" id="UP000030526">
    <property type="component" value="Unassembled WGS sequence"/>
</dbReference>
<keyword evidence="2" id="KW-0238">DNA-binding</keyword>
<evidence type="ECO:0000256" key="3">
    <source>
        <dbReference type="ARBA" id="ARBA00023163"/>
    </source>
</evidence>
<dbReference type="Gene3D" id="1.10.260.40">
    <property type="entry name" value="lambda repressor-like DNA-binding domains"/>
    <property type="match status" value="1"/>
</dbReference>
<dbReference type="RefSeq" id="WP_021462306.1">
    <property type="nucleotide sequence ID" value="NZ_JBLOCZ010000020.1"/>
</dbReference>
<dbReference type="SMART" id="SM00354">
    <property type="entry name" value="HTH_LACI"/>
    <property type="match status" value="1"/>
</dbReference>
<dbReference type="SUPFAM" id="SSF47413">
    <property type="entry name" value="lambda repressor-like DNA-binding domains"/>
    <property type="match status" value="1"/>
</dbReference>
<evidence type="ECO:0000259" key="4">
    <source>
        <dbReference type="PROSITE" id="PS50932"/>
    </source>
</evidence>